<evidence type="ECO:0000313" key="4">
    <source>
        <dbReference type="EMBL" id="SUQ01909.1"/>
    </source>
</evidence>
<dbReference type="EMBL" id="LN681231">
    <property type="protein sequence ID" value="CEK27912.1"/>
    <property type="molecule type" value="Genomic_DNA"/>
</dbReference>
<evidence type="ECO:0000313" key="3">
    <source>
        <dbReference type="EMBL" id="CEK28158.1"/>
    </source>
</evidence>
<dbReference type="EMBL" id="LN681231">
    <property type="protein sequence ID" value="CEK28158.1"/>
    <property type="molecule type" value="Genomic_DNA"/>
</dbReference>
<dbReference type="RefSeq" id="WP_038251481.1">
    <property type="nucleotide sequence ID" value="NZ_CCYO01000008.1"/>
</dbReference>
<proteinExistence type="predicted"/>
<reference evidence="3" key="1">
    <citation type="journal article" date="2015" name="Genome Announc.">
        <title>Complete Genome Sequence of Yersinia ruckeri Strain CSF007-82, Etiologic Agent of Red Mouth Disease in Salmonid Fish.</title>
        <authorList>
            <person name="Nelson M.C."/>
            <person name="LaPatra S.E."/>
            <person name="Welch T.J."/>
            <person name="Graf J."/>
        </authorList>
    </citation>
    <scope>NUCLEOTIDE SEQUENCE</scope>
    <source>
        <strain evidence="3">CSF007-82</strain>
    </source>
</reference>
<reference evidence="4 5" key="2">
    <citation type="submission" date="2018-06" db="EMBL/GenBank/DDBJ databases">
        <authorList>
            <consortium name="Pathogen Informatics"/>
            <person name="Doyle S."/>
        </authorList>
    </citation>
    <scope>NUCLEOTIDE SEQUENCE [LARGE SCALE GENOMIC DNA]</scope>
    <source>
        <strain evidence="4 5">NCTC10476</strain>
    </source>
</reference>
<dbReference type="AlphaFoldDB" id="A0A0A8VIG3"/>
<evidence type="ECO:0000313" key="5">
    <source>
        <dbReference type="Proteomes" id="UP000255169"/>
    </source>
</evidence>
<feature type="compositionally biased region" description="Acidic residues" evidence="1">
    <location>
        <begin position="68"/>
        <end position="103"/>
    </location>
</feature>
<keyword evidence="5" id="KW-1185">Reference proteome</keyword>
<evidence type="ECO:0000313" key="2">
    <source>
        <dbReference type="EMBL" id="CEK27912.1"/>
    </source>
</evidence>
<dbReference type="GeneID" id="66879833"/>
<feature type="compositionally biased region" description="Acidic residues" evidence="1">
    <location>
        <begin position="44"/>
        <end position="55"/>
    </location>
</feature>
<name>A0A0A8VIG3_YERRU</name>
<sequence>MAKIKGFSHLFGRGAKASEENEEDKDKDKDKEKSKKAKGRHAEEDEDQDDNEDEEKNGKKAKGRRAESDDDDQDEKDPDAEDDSDDADADEGEDDDGDDEDEDRNVKKGRRAERKRCARIFGSKHAAGRVDLAASLALNSGMSSAAVIRVLASTSAATPAASTPRKRSLDERMQALGNVQVGQDAADAPSGSAQALVSKMTGLYNQTVGKKS</sequence>
<accession>A0A0A8VIG3</accession>
<feature type="region of interest" description="Disordered" evidence="1">
    <location>
        <begin position="1"/>
        <end position="115"/>
    </location>
</feature>
<dbReference type="OrthoDB" id="6481191at2"/>
<protein>
    <submittedName>
        <fullName evidence="3">Phage protein</fullName>
    </submittedName>
</protein>
<dbReference type="EMBL" id="UHJG01000001">
    <property type="protein sequence ID" value="SUQ01909.1"/>
    <property type="molecule type" value="Genomic_DNA"/>
</dbReference>
<dbReference type="Proteomes" id="UP000255169">
    <property type="component" value="Unassembled WGS sequence"/>
</dbReference>
<feature type="compositionally biased region" description="Basic and acidic residues" evidence="1">
    <location>
        <begin position="16"/>
        <end position="33"/>
    </location>
</feature>
<evidence type="ECO:0000256" key="1">
    <source>
        <dbReference type="SAM" id="MobiDB-lite"/>
    </source>
</evidence>
<gene>
    <name evidence="2" type="ORF">CSF007_10810</name>
    <name evidence="3" type="ORF">CSF007_12085</name>
    <name evidence="4" type="ORF">NCTC10476_03294</name>
</gene>
<organism evidence="3">
    <name type="scientific">Yersinia ruckeri</name>
    <dbReference type="NCBI Taxonomy" id="29486"/>
    <lineage>
        <taxon>Bacteria</taxon>
        <taxon>Pseudomonadati</taxon>
        <taxon>Pseudomonadota</taxon>
        <taxon>Gammaproteobacteria</taxon>
        <taxon>Enterobacterales</taxon>
        <taxon>Yersiniaceae</taxon>
        <taxon>Yersinia</taxon>
    </lineage>
</organism>